<feature type="region of interest" description="Disordered" evidence="2">
    <location>
        <begin position="43"/>
        <end position="64"/>
    </location>
</feature>
<dbReference type="Pfam" id="PF13230">
    <property type="entry name" value="GATase_4"/>
    <property type="match status" value="1"/>
</dbReference>
<keyword evidence="1" id="KW-0315">Glutamine amidotransferase</keyword>
<dbReference type="AlphaFoldDB" id="A0A147F8I5"/>
<evidence type="ECO:0000256" key="2">
    <source>
        <dbReference type="SAM" id="MobiDB-lite"/>
    </source>
</evidence>
<dbReference type="SUPFAM" id="SSF56235">
    <property type="entry name" value="N-terminal nucleophile aminohydrolases (Ntn hydrolases)"/>
    <property type="match status" value="1"/>
</dbReference>
<dbReference type="PROSITE" id="PS51278">
    <property type="entry name" value="GATASE_TYPE_2"/>
    <property type="match status" value="1"/>
</dbReference>
<gene>
    <name evidence="4" type="ORF">RSA3_07535</name>
</gene>
<evidence type="ECO:0000259" key="3">
    <source>
        <dbReference type="PROSITE" id="PS51278"/>
    </source>
</evidence>
<dbReference type="InterPro" id="IPR026869">
    <property type="entry name" value="EgtC-like"/>
</dbReference>
<feature type="domain" description="Glutamine amidotransferase type-2" evidence="3">
    <location>
        <begin position="1"/>
        <end position="257"/>
    </location>
</feature>
<accession>A0A147F8I5</accession>
<evidence type="ECO:0000313" key="4">
    <source>
        <dbReference type="EMBL" id="KTS12856.1"/>
    </source>
</evidence>
<protein>
    <recommendedName>
        <fullName evidence="3">Glutamine amidotransferase type-2 domain-containing protein</fullName>
    </recommendedName>
</protein>
<dbReference type="EMBL" id="LDRV01000042">
    <property type="protein sequence ID" value="KTS12856.1"/>
    <property type="molecule type" value="Genomic_DNA"/>
</dbReference>
<dbReference type="RefSeq" id="WP_058613885.1">
    <property type="nucleotide sequence ID" value="NZ_LDRV01000042.1"/>
</dbReference>
<dbReference type="PATRIC" id="fig|2033.7.peg.2170"/>
<comment type="caution">
    <text evidence="4">The sequence shown here is derived from an EMBL/GenBank/DDBJ whole genome shotgun (WGS) entry which is preliminary data.</text>
</comment>
<reference evidence="4 5" key="1">
    <citation type="journal article" date="2016" name="Front. Microbiol.">
        <title>Genomic Resource of Rice Seed Associated Bacteria.</title>
        <authorList>
            <person name="Midha S."/>
            <person name="Bansal K."/>
            <person name="Sharma S."/>
            <person name="Kumar N."/>
            <person name="Patil P.P."/>
            <person name="Chaudhry V."/>
            <person name="Patil P.B."/>
        </authorList>
    </citation>
    <scope>NUCLEOTIDE SEQUENCE [LARGE SCALE GENOMIC DNA]</scope>
    <source>
        <strain evidence="4 5">RSA3</strain>
    </source>
</reference>
<name>A0A147F8I5_MICTE</name>
<evidence type="ECO:0000256" key="1">
    <source>
        <dbReference type="ARBA" id="ARBA00022962"/>
    </source>
</evidence>
<organism evidence="4 5">
    <name type="scientific">Microbacterium testaceum</name>
    <name type="common">Aureobacterium testaceum</name>
    <name type="synonym">Brevibacterium testaceum</name>
    <dbReference type="NCBI Taxonomy" id="2033"/>
    <lineage>
        <taxon>Bacteria</taxon>
        <taxon>Bacillati</taxon>
        <taxon>Actinomycetota</taxon>
        <taxon>Actinomycetes</taxon>
        <taxon>Micrococcales</taxon>
        <taxon>Microbacteriaceae</taxon>
        <taxon>Microbacterium</taxon>
    </lineage>
</organism>
<dbReference type="InterPro" id="IPR029055">
    <property type="entry name" value="Ntn_hydrolases_N"/>
</dbReference>
<sequence>MLAYVATRPLDPSAALGQAVVAAFAELSRVHADGWGVAWRGSDGVSTRTVPGRRPSPADLAGSPAPSTAALMYLRFGSAGTGTGSADTQPFLRAGRSFQHNGALRPAERLRAELTEAERAALRGTTDSELYFARLSRALTDPIDPAAVVDGVLAMRELYPDACLNALLLSPDALVVIHSTGGRGAPLAAFADRGLDLDALPPGHGDDYNRLYTSVTADGVRAVATTGIPLHGWTPLPDETVSIVTPSSVASVSLERF</sequence>
<dbReference type="Proteomes" id="UP000072189">
    <property type="component" value="Unassembled WGS sequence"/>
</dbReference>
<proteinExistence type="predicted"/>
<evidence type="ECO:0000313" key="5">
    <source>
        <dbReference type="Proteomes" id="UP000072189"/>
    </source>
</evidence>
<dbReference type="InterPro" id="IPR017932">
    <property type="entry name" value="GATase_2_dom"/>
</dbReference>
<dbReference type="Gene3D" id="3.60.20.10">
    <property type="entry name" value="Glutamine Phosphoribosylpyrophosphate, subunit 1, domain 1"/>
    <property type="match status" value="1"/>
</dbReference>